<gene>
    <name evidence="6" type="ORF">MUK42_02585</name>
</gene>
<dbReference type="GO" id="GO:0005874">
    <property type="term" value="C:microtubule"/>
    <property type="evidence" value="ECO:0007669"/>
    <property type="project" value="UniProtKB-KW"/>
</dbReference>
<dbReference type="InterPro" id="IPR027417">
    <property type="entry name" value="P-loop_NTPase"/>
</dbReference>
<evidence type="ECO:0000256" key="2">
    <source>
        <dbReference type="ARBA" id="ARBA00023175"/>
    </source>
</evidence>
<dbReference type="PROSITE" id="PS50067">
    <property type="entry name" value="KINESIN_MOTOR_2"/>
    <property type="match status" value="1"/>
</dbReference>
<keyword evidence="2" id="KW-0505">Motor protein</keyword>
<feature type="compositionally biased region" description="Low complexity" evidence="4">
    <location>
        <begin position="1"/>
        <end position="13"/>
    </location>
</feature>
<protein>
    <submittedName>
        <fullName evidence="6">KISc</fullName>
    </submittedName>
</protein>
<evidence type="ECO:0000256" key="1">
    <source>
        <dbReference type="ARBA" id="ARBA00022701"/>
    </source>
</evidence>
<dbReference type="OrthoDB" id="3176171at2759"/>
<dbReference type="PANTHER" id="PTHR47968:SF33">
    <property type="entry name" value="KINESIN-LIKE PROTEIN KIN-7C, MITOCHONDRIAL ISOFORM X1"/>
    <property type="match status" value="1"/>
</dbReference>
<comment type="similarity">
    <text evidence="3">Belongs to the TRAFAC class myosin-kinesin ATPase superfamily. Kinesin family.</text>
</comment>
<evidence type="ECO:0000313" key="6">
    <source>
        <dbReference type="EMBL" id="URD79791.1"/>
    </source>
</evidence>
<dbReference type="Proteomes" id="UP001055439">
    <property type="component" value="Chromosome 10"/>
</dbReference>
<keyword evidence="7" id="KW-1185">Reference proteome</keyword>
<dbReference type="GO" id="GO:0007018">
    <property type="term" value="P:microtubule-based movement"/>
    <property type="evidence" value="ECO:0007669"/>
    <property type="project" value="InterPro"/>
</dbReference>
<dbReference type="Gene3D" id="3.40.850.10">
    <property type="entry name" value="Kinesin motor domain"/>
    <property type="match status" value="1"/>
</dbReference>
<sequence>MASRSLRSSISPFRSRRSPAPPTAHKPGARPTTPSSSTSSRPTTPSSVASVARPAQHSSKLSPVSPPLPSQLLDRPDFAKSKENVTVTVRFRPLSGREINKGDEIAWYADGDYTVRNEYNPSIAYGFGTVFAYGVTSSGKTHTMHVINDLLDPIGQNLRIREDSQV</sequence>
<dbReference type="GO" id="GO:0008017">
    <property type="term" value="F:microtubule binding"/>
    <property type="evidence" value="ECO:0007669"/>
    <property type="project" value="InterPro"/>
</dbReference>
<dbReference type="InterPro" id="IPR036961">
    <property type="entry name" value="Kinesin_motor_dom_sf"/>
</dbReference>
<dbReference type="AlphaFoldDB" id="A0A9E7EN80"/>
<comment type="caution">
    <text evidence="3">Lacks conserved residue(s) required for the propagation of feature annotation.</text>
</comment>
<reference evidence="6" key="1">
    <citation type="submission" date="2022-05" db="EMBL/GenBank/DDBJ databases">
        <title>The Musa troglodytarum L. genome provides insights into the mechanism of non-climacteric behaviour and enrichment of carotenoids.</title>
        <authorList>
            <person name="Wang J."/>
        </authorList>
    </citation>
    <scope>NUCLEOTIDE SEQUENCE</scope>
    <source>
        <tissue evidence="6">Leaf</tissue>
    </source>
</reference>
<organism evidence="6 7">
    <name type="scientific">Musa troglodytarum</name>
    <name type="common">fe'i banana</name>
    <dbReference type="NCBI Taxonomy" id="320322"/>
    <lineage>
        <taxon>Eukaryota</taxon>
        <taxon>Viridiplantae</taxon>
        <taxon>Streptophyta</taxon>
        <taxon>Embryophyta</taxon>
        <taxon>Tracheophyta</taxon>
        <taxon>Spermatophyta</taxon>
        <taxon>Magnoliopsida</taxon>
        <taxon>Liliopsida</taxon>
        <taxon>Zingiberales</taxon>
        <taxon>Musaceae</taxon>
        <taxon>Musa</taxon>
    </lineage>
</organism>
<dbReference type="InterPro" id="IPR001752">
    <property type="entry name" value="Kinesin_motor_dom"/>
</dbReference>
<proteinExistence type="inferred from homology"/>
<dbReference type="InterPro" id="IPR027640">
    <property type="entry name" value="Kinesin-like_fam"/>
</dbReference>
<dbReference type="GO" id="GO:0005524">
    <property type="term" value="F:ATP binding"/>
    <property type="evidence" value="ECO:0007669"/>
    <property type="project" value="InterPro"/>
</dbReference>
<dbReference type="SUPFAM" id="SSF52540">
    <property type="entry name" value="P-loop containing nucleoside triphosphate hydrolases"/>
    <property type="match status" value="1"/>
</dbReference>
<evidence type="ECO:0000256" key="4">
    <source>
        <dbReference type="SAM" id="MobiDB-lite"/>
    </source>
</evidence>
<dbReference type="PANTHER" id="PTHR47968">
    <property type="entry name" value="CENTROMERE PROTEIN E"/>
    <property type="match status" value="1"/>
</dbReference>
<feature type="compositionally biased region" description="Low complexity" evidence="4">
    <location>
        <begin position="30"/>
        <end position="47"/>
    </location>
</feature>
<dbReference type="EMBL" id="CP097503">
    <property type="protein sequence ID" value="URD79791.1"/>
    <property type="molecule type" value="Genomic_DNA"/>
</dbReference>
<evidence type="ECO:0000313" key="7">
    <source>
        <dbReference type="Proteomes" id="UP001055439"/>
    </source>
</evidence>
<evidence type="ECO:0000256" key="3">
    <source>
        <dbReference type="PROSITE-ProRule" id="PRU00283"/>
    </source>
</evidence>
<accession>A0A9E7EN80</accession>
<keyword evidence="1" id="KW-0493">Microtubule</keyword>
<feature type="domain" description="Kinesin motor" evidence="5">
    <location>
        <begin position="84"/>
        <end position="166"/>
    </location>
</feature>
<feature type="region of interest" description="Disordered" evidence="4">
    <location>
        <begin position="1"/>
        <end position="79"/>
    </location>
</feature>
<name>A0A9E7EN80_9LILI</name>
<dbReference type="GO" id="GO:0003777">
    <property type="term" value="F:microtubule motor activity"/>
    <property type="evidence" value="ECO:0007669"/>
    <property type="project" value="InterPro"/>
</dbReference>
<evidence type="ECO:0000259" key="5">
    <source>
        <dbReference type="PROSITE" id="PS50067"/>
    </source>
</evidence>